<organism evidence="1 2">
    <name type="scientific">Rossellomorea aquimaris</name>
    <dbReference type="NCBI Taxonomy" id="189382"/>
    <lineage>
        <taxon>Bacteria</taxon>
        <taxon>Bacillati</taxon>
        <taxon>Bacillota</taxon>
        <taxon>Bacilli</taxon>
        <taxon>Bacillales</taxon>
        <taxon>Bacillaceae</taxon>
        <taxon>Rossellomorea</taxon>
    </lineage>
</organism>
<gene>
    <name evidence="1" type="ORF">FZC80_16285</name>
</gene>
<name>A0A5D4TIW5_9BACI</name>
<dbReference type="Proteomes" id="UP000325054">
    <property type="component" value="Unassembled WGS sequence"/>
</dbReference>
<reference evidence="1 2" key="1">
    <citation type="submission" date="2019-08" db="EMBL/GenBank/DDBJ databases">
        <title>Bacillus genomes from the desert of Cuatro Cienegas, Coahuila.</title>
        <authorList>
            <person name="Olmedo-Alvarez G."/>
        </authorList>
    </citation>
    <scope>NUCLEOTIDE SEQUENCE [LARGE SCALE GENOMIC DNA]</scope>
    <source>
        <strain evidence="1 2">CH451a_14T</strain>
    </source>
</reference>
<evidence type="ECO:0000313" key="2">
    <source>
        <dbReference type="Proteomes" id="UP000325054"/>
    </source>
</evidence>
<dbReference type="EMBL" id="VTEW01000015">
    <property type="protein sequence ID" value="TYS75760.1"/>
    <property type="molecule type" value="Genomic_DNA"/>
</dbReference>
<accession>A0A5D4TIW5</accession>
<protein>
    <submittedName>
        <fullName evidence="1">Uncharacterized protein</fullName>
    </submittedName>
</protein>
<dbReference type="AlphaFoldDB" id="A0A5D4TIW5"/>
<dbReference type="RefSeq" id="WP_148992461.1">
    <property type="nucleotide sequence ID" value="NZ_VTEW01000015.1"/>
</dbReference>
<comment type="caution">
    <text evidence="1">The sequence shown here is derived from an EMBL/GenBank/DDBJ whole genome shotgun (WGS) entry which is preliminary data.</text>
</comment>
<proteinExistence type="predicted"/>
<sequence>MYFEEEINERPKMKLTPKGLDLVTEANDLIYTTIDSLVISTTILNNREFNHSEITVSILRDSLFTKESLAQVNDNYEQVLLLNYPESIREAFQTACDYFRNKMEDTSKKIKEFDRVVDEAFPESGEGYIEGYIGMRLEEELKNFKELIASIEKALDVFITLDRI</sequence>
<evidence type="ECO:0000313" key="1">
    <source>
        <dbReference type="EMBL" id="TYS75760.1"/>
    </source>
</evidence>